<dbReference type="InterPro" id="IPR036013">
    <property type="entry name" value="Band_7/SPFH_dom_sf"/>
</dbReference>
<dbReference type="SMART" id="SM00244">
    <property type="entry name" value="PHB"/>
    <property type="match status" value="1"/>
</dbReference>
<protein>
    <submittedName>
        <fullName evidence="3">SPFH domain-containing protein</fullName>
    </submittedName>
</protein>
<dbReference type="CDD" id="cd08829">
    <property type="entry name" value="SPFH_paraslipin"/>
    <property type="match status" value="1"/>
</dbReference>
<reference evidence="2 4" key="1">
    <citation type="submission" date="2017-05" db="EMBL/GenBank/DDBJ databases">
        <authorList>
            <person name="Oh N.-S."/>
        </authorList>
    </citation>
    <scope>NUCLEOTIDE SEQUENCE [LARGE SCALE GENOMIC DNA]</scope>
    <source>
        <strain evidence="2 4">4M13</strain>
    </source>
</reference>
<evidence type="ECO:0000313" key="4">
    <source>
        <dbReference type="Proteomes" id="UP000195798"/>
    </source>
</evidence>
<dbReference type="EMBL" id="CP021427">
    <property type="protein sequence ID" value="ART99242.1"/>
    <property type="molecule type" value="Genomic_DNA"/>
</dbReference>
<evidence type="ECO:0000259" key="1">
    <source>
        <dbReference type="SMART" id="SM00244"/>
    </source>
</evidence>
<dbReference type="Proteomes" id="UP000663932">
    <property type="component" value="Chromosome"/>
</dbReference>
<dbReference type="InterPro" id="IPR001972">
    <property type="entry name" value="Stomatin_HflK_fam"/>
</dbReference>
<dbReference type="Pfam" id="PF01145">
    <property type="entry name" value="Band_7"/>
    <property type="match status" value="1"/>
</dbReference>
<accession>A0A1Y0E6S6</accession>
<dbReference type="PRINTS" id="PR00721">
    <property type="entry name" value="STOMATIN"/>
</dbReference>
<dbReference type="Proteomes" id="UP000195798">
    <property type="component" value="Chromosome"/>
</dbReference>
<dbReference type="PANTHER" id="PTHR43327:SF10">
    <property type="entry name" value="STOMATIN-LIKE PROTEIN 2, MITOCHONDRIAL"/>
    <property type="match status" value="1"/>
</dbReference>
<dbReference type="PANTHER" id="PTHR43327">
    <property type="entry name" value="STOMATIN-LIKE PROTEIN 2, MITOCHONDRIAL"/>
    <property type="match status" value="1"/>
</dbReference>
<dbReference type="InterPro" id="IPR001107">
    <property type="entry name" value="Band_7"/>
</dbReference>
<reference evidence="3" key="2">
    <citation type="submission" date="2021-03" db="EMBL/GenBank/DDBJ databases">
        <title>Whole genome sequence of Lactobacillus gasseri HL75.</title>
        <authorList>
            <person name="Kim J.-M."/>
            <person name="Chung S.H."/>
            <person name="Kim J.-S."/>
        </authorList>
    </citation>
    <scope>NUCLEOTIDE SEQUENCE</scope>
    <source>
        <strain evidence="3">HL75</strain>
    </source>
</reference>
<evidence type="ECO:0000313" key="2">
    <source>
        <dbReference type="EMBL" id="ART99242.1"/>
    </source>
</evidence>
<evidence type="ECO:0000313" key="3">
    <source>
        <dbReference type="EMBL" id="QTD66585.1"/>
    </source>
</evidence>
<dbReference type="EMBL" id="CP071801">
    <property type="protein sequence ID" value="QTD66585.1"/>
    <property type="molecule type" value="Genomic_DNA"/>
</dbReference>
<organism evidence="3 5">
    <name type="scientific">Lactobacillus gasseri</name>
    <dbReference type="NCBI Taxonomy" id="1596"/>
    <lineage>
        <taxon>Bacteria</taxon>
        <taxon>Bacillati</taxon>
        <taxon>Bacillota</taxon>
        <taxon>Bacilli</taxon>
        <taxon>Lactobacillales</taxon>
        <taxon>Lactobacillaceae</taxon>
        <taxon>Lactobacillus</taxon>
    </lineage>
</organism>
<proteinExistence type="predicted"/>
<name>A0A1Y0E6S6_LACGS</name>
<sequence>MLMRILLIVLVILLLVLLALSFHIVPQNYEGLVETLGKYSRTVKAGFVMIFPGVQRIRKVSLALQPLEISKYRIITKDNAEITTSLTLNYLVTDSYKYFYNNTDSVESMVQLIRGHLRDIIGRMELNEALGSTSQINAQLADAIGDLTDIYGIRVVRVNVDELLPSPEIQKAMDKQLTADREKTAAIARAEGEARNIELTTKAKNDALVATAKANAEAIKTQADADAYRIKKLQESLDQAGEGYFRNQSLDSFNQLAQGPNNLIVVDKDEISNLGKIPAAKKIWDQSKNED</sequence>
<evidence type="ECO:0000313" key="5">
    <source>
        <dbReference type="Proteomes" id="UP000663932"/>
    </source>
</evidence>
<gene>
    <name evidence="2" type="ORF">CCE30_10275</name>
    <name evidence="3" type="ORF">J3E67_000925</name>
</gene>
<dbReference type="Gene3D" id="3.30.479.30">
    <property type="entry name" value="Band 7 domain"/>
    <property type="match status" value="1"/>
</dbReference>
<dbReference type="GO" id="GO:0016020">
    <property type="term" value="C:membrane"/>
    <property type="evidence" value="ECO:0007669"/>
    <property type="project" value="InterPro"/>
</dbReference>
<feature type="domain" description="Band 7" evidence="1">
    <location>
        <begin position="20"/>
        <end position="177"/>
    </location>
</feature>
<dbReference type="InterPro" id="IPR050710">
    <property type="entry name" value="Band7/mec-2_domain"/>
</dbReference>
<dbReference type="OrthoDB" id="9809197at2"/>
<dbReference type="AlphaFoldDB" id="A0A1Y0E6S6"/>
<dbReference type="SUPFAM" id="SSF117892">
    <property type="entry name" value="Band 7/SPFH domain"/>
    <property type="match status" value="1"/>
</dbReference>